<protein>
    <submittedName>
        <fullName evidence="2">Gag-like protein</fullName>
    </submittedName>
</protein>
<evidence type="ECO:0000313" key="2">
    <source>
        <dbReference type="EMBL" id="AAA21791.1"/>
    </source>
</evidence>
<dbReference type="GO" id="GO:0008270">
    <property type="term" value="F:zinc ion binding"/>
    <property type="evidence" value="ECO:0007669"/>
    <property type="project" value="InterPro"/>
</dbReference>
<reference evidence="2" key="1">
    <citation type="journal article" date="1994" name="Mol. Gen. Genet.">
        <title>Tad1-1, an active LINE-like element of Neurospora crassa.</title>
        <authorList>
            <person name="Cambareri E.B."/>
            <person name="Helber J."/>
            <person name="Kinsey J.A."/>
        </authorList>
    </citation>
    <scope>NUCLEOTIDE SEQUENCE</scope>
    <source>
        <strain evidence="2">J1518</strain>
    </source>
</reference>
<dbReference type="EMBL" id="L25663">
    <property type="protein sequence ID" value="AAA21791.1"/>
    <property type="molecule type" value="Genomic_DNA"/>
</dbReference>
<dbReference type="AlphaFoldDB" id="Q01376"/>
<name>Q01376_NEUCS</name>
<dbReference type="Gene3D" id="4.10.60.10">
    <property type="entry name" value="Zinc finger, CCHC-type"/>
    <property type="match status" value="1"/>
</dbReference>
<dbReference type="GO" id="GO:0003676">
    <property type="term" value="F:nucleic acid binding"/>
    <property type="evidence" value="ECO:0007669"/>
    <property type="project" value="InterPro"/>
</dbReference>
<dbReference type="SUPFAM" id="SSF57756">
    <property type="entry name" value="Retrovirus zinc finger-like domains"/>
    <property type="match status" value="1"/>
</dbReference>
<feature type="region of interest" description="Disordered" evidence="1">
    <location>
        <begin position="1"/>
        <end position="58"/>
    </location>
</feature>
<evidence type="ECO:0000256" key="1">
    <source>
        <dbReference type="SAM" id="MobiDB-lite"/>
    </source>
</evidence>
<sequence length="486" mass="54043">MSCDERSDGVVSSLPMAIDGGARGLENSVHNPLAEISACNDPEAALTAKTSDKTEEDDETLKKFIARANKSTDYDTVSTEDRRWARELLLEFAKARVGKSGSTRPEADKAGTDQFVTRKDFDDLKKDILKEIKKGAQEAPKRWADVVAKASPSKIGATLQQPPTTTKKFVPSNLERQLTIKGATIAAEFVNRSNEDTKTTLATCLGKKKPGLVVRAATRMPTTGDYVIVFDEPTRTWCWRNQAWAKEVFGPDAFITMSTVGVLVRGVPWDSVDNYTTAEAISNVAKERNPEASIIRVRPWKRRDGESRGLLLVEVATASAACFLQDNLFLWDGGAYPCEPFQASSNVQQCFRCWGIGHTARFCRQDDICARCGEAKHEGDRFGEVNCPSNDDKSLVYCKPCGKKGHCAYNRKECPILRKAIAKASVAHAERPRAFAPARTQPERCWSRRQRLWTRVSCQTPPPAPVLLLPWRDMLEEAQRGDGRER</sequence>
<organism evidence="2">
    <name type="scientific">Neurospora crassa</name>
    <dbReference type="NCBI Taxonomy" id="5141"/>
    <lineage>
        <taxon>Eukaryota</taxon>
        <taxon>Fungi</taxon>
        <taxon>Dikarya</taxon>
        <taxon>Ascomycota</taxon>
        <taxon>Pezizomycotina</taxon>
        <taxon>Sordariomycetes</taxon>
        <taxon>Sordariomycetidae</taxon>
        <taxon>Sordariales</taxon>
        <taxon>Sordariaceae</taxon>
        <taxon>Neurospora</taxon>
    </lineage>
</organism>
<proteinExistence type="predicted"/>
<accession>Q01376</accession>
<dbReference type="InterPro" id="IPR036875">
    <property type="entry name" value="Znf_CCHC_sf"/>
</dbReference>